<organism evidence="2 3">
    <name type="scientific">Pantoea allii</name>
    <dbReference type="NCBI Taxonomy" id="574096"/>
    <lineage>
        <taxon>Bacteria</taxon>
        <taxon>Pseudomonadati</taxon>
        <taxon>Pseudomonadota</taxon>
        <taxon>Gammaproteobacteria</taxon>
        <taxon>Enterobacterales</taxon>
        <taxon>Erwiniaceae</taxon>
        <taxon>Pantoea</taxon>
    </lineage>
</organism>
<sequence>MSTTAQVSGGVSALKPLSNLPKRQWPKNSDLPMVVQVADLAVVKILVL</sequence>
<gene>
    <name evidence="2" type="ORF">C7431_106182</name>
</gene>
<proteinExistence type="predicted"/>
<feature type="region of interest" description="Disordered" evidence="1">
    <location>
        <begin position="1"/>
        <end position="21"/>
    </location>
</feature>
<reference evidence="2 3" key="1">
    <citation type="submission" date="2018-05" db="EMBL/GenBank/DDBJ databases">
        <title>Genomic Encyclopedia of Type Strains, Phase IV (KMG-V): Genome sequencing to study the core and pangenomes of soil and plant-associated prokaryotes.</title>
        <authorList>
            <person name="Whitman W."/>
        </authorList>
    </citation>
    <scope>NUCLEOTIDE SEQUENCE [LARGE SCALE GENOMIC DNA]</scope>
    <source>
        <strain evidence="2 3">PNA 200-10</strain>
    </source>
</reference>
<accession>A0A2V2BG74</accession>
<dbReference type="AlphaFoldDB" id="A0A2V2BG74"/>
<comment type="caution">
    <text evidence="2">The sequence shown here is derived from an EMBL/GenBank/DDBJ whole genome shotgun (WGS) entry which is preliminary data.</text>
</comment>
<evidence type="ECO:0000313" key="2">
    <source>
        <dbReference type="EMBL" id="PWK96257.1"/>
    </source>
</evidence>
<protein>
    <submittedName>
        <fullName evidence="2">Uncharacterized protein</fullName>
    </submittedName>
</protein>
<dbReference type="EMBL" id="QGHF01000006">
    <property type="protein sequence ID" value="PWK96257.1"/>
    <property type="molecule type" value="Genomic_DNA"/>
</dbReference>
<name>A0A2V2BG74_9GAMM</name>
<evidence type="ECO:0000313" key="3">
    <source>
        <dbReference type="Proteomes" id="UP000245981"/>
    </source>
</evidence>
<evidence type="ECO:0000256" key="1">
    <source>
        <dbReference type="SAM" id="MobiDB-lite"/>
    </source>
</evidence>
<dbReference type="Proteomes" id="UP000245981">
    <property type="component" value="Unassembled WGS sequence"/>
</dbReference>